<dbReference type="InterPro" id="IPR036086">
    <property type="entry name" value="ParB/Sulfiredoxin_sf"/>
</dbReference>
<feature type="compositionally biased region" description="Basic and acidic residues" evidence="1">
    <location>
        <begin position="236"/>
        <end position="252"/>
    </location>
</feature>
<dbReference type="EMBL" id="JBHUKR010000019">
    <property type="protein sequence ID" value="MFD2420534.1"/>
    <property type="molecule type" value="Genomic_DNA"/>
</dbReference>
<dbReference type="InterPro" id="IPR003115">
    <property type="entry name" value="ParB_N"/>
</dbReference>
<dbReference type="SUPFAM" id="SSF110849">
    <property type="entry name" value="ParB/Sulfiredoxin"/>
    <property type="match status" value="1"/>
</dbReference>
<accession>A0ABW5FZT7</accession>
<dbReference type="Proteomes" id="UP001597417">
    <property type="component" value="Unassembled WGS sequence"/>
</dbReference>
<evidence type="ECO:0000313" key="3">
    <source>
        <dbReference type="EMBL" id="MFD2420534.1"/>
    </source>
</evidence>
<feature type="domain" description="ParB-like N-terminal" evidence="2">
    <location>
        <begin position="17"/>
        <end position="101"/>
    </location>
</feature>
<organism evidence="3 4">
    <name type="scientific">Amycolatopsis pigmentata</name>
    <dbReference type="NCBI Taxonomy" id="450801"/>
    <lineage>
        <taxon>Bacteria</taxon>
        <taxon>Bacillati</taxon>
        <taxon>Actinomycetota</taxon>
        <taxon>Actinomycetes</taxon>
        <taxon>Pseudonocardiales</taxon>
        <taxon>Pseudonocardiaceae</taxon>
        <taxon>Amycolatopsis</taxon>
    </lineage>
</organism>
<evidence type="ECO:0000256" key="1">
    <source>
        <dbReference type="SAM" id="MobiDB-lite"/>
    </source>
</evidence>
<reference evidence="4" key="1">
    <citation type="journal article" date="2019" name="Int. J. Syst. Evol. Microbiol.">
        <title>The Global Catalogue of Microorganisms (GCM) 10K type strain sequencing project: providing services to taxonomists for standard genome sequencing and annotation.</title>
        <authorList>
            <consortium name="The Broad Institute Genomics Platform"/>
            <consortium name="The Broad Institute Genome Sequencing Center for Infectious Disease"/>
            <person name="Wu L."/>
            <person name="Ma J."/>
        </authorList>
    </citation>
    <scope>NUCLEOTIDE SEQUENCE [LARGE SCALE GENOMIC DNA]</scope>
    <source>
        <strain evidence="4">CGMCC 4.7645</strain>
    </source>
</reference>
<keyword evidence="4" id="KW-1185">Reference proteome</keyword>
<protein>
    <submittedName>
        <fullName evidence="3">ParB N-terminal domain-containing protein</fullName>
    </submittedName>
</protein>
<sequence length="341" mass="37778">MSTPKSGDLADSEEAVTQVAIALLNPGDSPRLDGENIEHVRLLAESGNELPPILVHRPTMRVIDGMHRLQASQLRGDTTINVRFFHGEDRDAFVLAVRSNVTHGLPLSLGERTAAARRIIVSHPHWSDRAIASISGIAPNTVASLRRRVARDTPGGTTIAGRIGLDGRVRPLDRERRRQHAEELMRANPHSTLREIARRADISLGTAQDVRRRLGRRENPELGNPHRTTTLSEETGSEHRPAVPEPRTRSDSVESAPAANDPHREDILDSLRSDPSLRFTEAGRSLLRLLQLHALTAEQWDQMVNKLPAHCTELVATMAAECANTWSEFSERVRRRGPMSA</sequence>
<evidence type="ECO:0000259" key="2">
    <source>
        <dbReference type="SMART" id="SM00470"/>
    </source>
</evidence>
<gene>
    <name evidence="3" type="ORF">ACFSXZ_29830</name>
</gene>
<dbReference type="RefSeq" id="WP_378268641.1">
    <property type="nucleotide sequence ID" value="NZ_JBHUKR010000019.1"/>
</dbReference>
<comment type="caution">
    <text evidence="3">The sequence shown here is derived from an EMBL/GenBank/DDBJ whole genome shotgun (WGS) entry which is preliminary data.</text>
</comment>
<dbReference type="SMART" id="SM00470">
    <property type="entry name" value="ParB"/>
    <property type="match status" value="1"/>
</dbReference>
<evidence type="ECO:0000313" key="4">
    <source>
        <dbReference type="Proteomes" id="UP001597417"/>
    </source>
</evidence>
<name>A0ABW5FZT7_9PSEU</name>
<feature type="region of interest" description="Disordered" evidence="1">
    <location>
        <begin position="207"/>
        <end position="269"/>
    </location>
</feature>
<proteinExistence type="predicted"/>
<feature type="compositionally biased region" description="Basic and acidic residues" evidence="1">
    <location>
        <begin position="209"/>
        <end position="220"/>
    </location>
</feature>